<comment type="caution">
    <text evidence="2">The sequence shown here is derived from an EMBL/GenBank/DDBJ whole genome shotgun (WGS) entry which is preliminary data.</text>
</comment>
<protein>
    <submittedName>
        <fullName evidence="2">Glycosyl transferase family 1</fullName>
    </submittedName>
</protein>
<organism evidence="2 3">
    <name type="scientific">Nitrosococcus oceani C-27</name>
    <dbReference type="NCBI Taxonomy" id="314279"/>
    <lineage>
        <taxon>Bacteria</taxon>
        <taxon>Pseudomonadati</taxon>
        <taxon>Pseudomonadota</taxon>
        <taxon>Gammaproteobacteria</taxon>
        <taxon>Chromatiales</taxon>
        <taxon>Chromatiaceae</taxon>
        <taxon>Nitrosococcus</taxon>
    </lineage>
</organism>
<keyword evidence="2" id="KW-0808">Transferase</keyword>
<dbReference type="HOGENOM" id="CLU_009583_8_1_6"/>
<dbReference type="Pfam" id="PF13477">
    <property type="entry name" value="Glyco_trans_4_2"/>
    <property type="match status" value="1"/>
</dbReference>
<dbReference type="EMBL" id="JPGN01000075">
    <property type="protein sequence ID" value="KFI18729.1"/>
    <property type="molecule type" value="Genomic_DNA"/>
</dbReference>
<evidence type="ECO:0000259" key="1">
    <source>
        <dbReference type="Pfam" id="PF13477"/>
    </source>
</evidence>
<proteinExistence type="predicted"/>
<dbReference type="SUPFAM" id="SSF53756">
    <property type="entry name" value="UDP-Glycosyltransferase/glycogen phosphorylase"/>
    <property type="match status" value="1"/>
</dbReference>
<accession>A0A0E2YZT4</accession>
<dbReference type="GO" id="GO:0016757">
    <property type="term" value="F:glycosyltransferase activity"/>
    <property type="evidence" value="ECO:0007669"/>
    <property type="project" value="UniProtKB-ARBA"/>
</dbReference>
<dbReference type="Gene3D" id="3.40.50.2000">
    <property type="entry name" value="Glycogen Phosphorylase B"/>
    <property type="match status" value="2"/>
</dbReference>
<evidence type="ECO:0000313" key="2">
    <source>
        <dbReference type="EMBL" id="KFI18729.1"/>
    </source>
</evidence>
<name>A0A0E2YZT4_9GAMM</name>
<dbReference type="AlphaFoldDB" id="A0A0E2YZT4"/>
<dbReference type="Pfam" id="PF13692">
    <property type="entry name" value="Glyco_trans_1_4"/>
    <property type="match status" value="1"/>
</dbReference>
<evidence type="ECO:0000313" key="3">
    <source>
        <dbReference type="Proteomes" id="UP000028839"/>
    </source>
</evidence>
<gene>
    <name evidence="2" type="ORF">IB75_13175</name>
</gene>
<dbReference type="InterPro" id="IPR028098">
    <property type="entry name" value="Glyco_trans_4-like_N"/>
</dbReference>
<reference evidence="2 3" key="1">
    <citation type="submission" date="2014-07" db="EMBL/GenBank/DDBJ databases">
        <title>Comparative analysis of Nitrosococcus oceani genome inventories of strains from Pacific and Atlantic gyres.</title>
        <authorList>
            <person name="Lim C.K."/>
            <person name="Wang L."/>
            <person name="Sayavedra-Soto L.A."/>
            <person name="Klotz M.G."/>
        </authorList>
    </citation>
    <scope>NUCLEOTIDE SEQUENCE [LARGE SCALE GENOMIC DNA]</scope>
    <source>
        <strain evidence="2 3">C-27</strain>
    </source>
</reference>
<dbReference type="PANTHER" id="PTHR12526:SF638">
    <property type="entry name" value="SPORE COAT PROTEIN SA"/>
    <property type="match status" value="1"/>
</dbReference>
<dbReference type="PANTHER" id="PTHR12526">
    <property type="entry name" value="GLYCOSYLTRANSFERASE"/>
    <property type="match status" value="1"/>
</dbReference>
<sequence length="382" mass="42239">MLSNSVCRLLFVVNEAAFFLSHRLPLAQAARQKGYEIHVATPESTAVKKIRQEGFSYHPIPLSRQGRNPWKEIEGIMALYFLYRRLRPDLVHHVTLKPVLYGGIAARLAYVPAVVNALTGLGFVFTAQGVGADILRYFLNKIFRLAMGHCNSYVLFQNPDDRLLFVEAGAVPEEKTILIKGSGVDIQVYSPQPEPVDVPVVVMASRMLWDKGVGEFVDAARVLQAAGVNARFVLVGDTDPGNPAAVPQSMLKEWRDQGVVEWWGYRDNMPVILAGANIICLPSYREGLPKILIEAAACGRPIVTTDMPGCREIVRHGKNGLLVSVRDSRELAQALGTLIKDSEMRQRMGQEGRALVVAEHSVDLINMQTLNLYGKLLPKSLC</sequence>
<feature type="domain" description="Glycosyltransferase subfamily 4-like N-terminal" evidence="1">
    <location>
        <begin position="8"/>
        <end position="145"/>
    </location>
</feature>
<dbReference type="CDD" id="cd03808">
    <property type="entry name" value="GT4_CapM-like"/>
    <property type="match status" value="1"/>
</dbReference>
<dbReference type="OrthoDB" id="9775208at2"/>
<dbReference type="Proteomes" id="UP000028839">
    <property type="component" value="Unassembled WGS sequence"/>
</dbReference>